<dbReference type="PhylomeDB" id="A7SJJ8"/>
<evidence type="ECO:0000259" key="2">
    <source>
        <dbReference type="PROSITE" id="PS50192"/>
    </source>
</evidence>
<feature type="region of interest" description="Disordered" evidence="1">
    <location>
        <begin position="22"/>
        <end position="53"/>
    </location>
</feature>
<dbReference type="InterPro" id="IPR010989">
    <property type="entry name" value="SNARE"/>
</dbReference>
<dbReference type="InterPro" id="IPR000727">
    <property type="entry name" value="T_SNARE_dom"/>
</dbReference>
<dbReference type="GO" id="GO:0016020">
    <property type="term" value="C:membrane"/>
    <property type="evidence" value="ECO:0007669"/>
    <property type="project" value="InterPro"/>
</dbReference>
<proteinExistence type="predicted"/>
<dbReference type="GO" id="GO:0016192">
    <property type="term" value="P:vesicle-mediated transport"/>
    <property type="evidence" value="ECO:0007669"/>
    <property type="project" value="InterPro"/>
</dbReference>
<dbReference type="AlphaFoldDB" id="A7SJJ8"/>
<evidence type="ECO:0000313" key="3">
    <source>
        <dbReference type="EMBL" id="EDO36134.1"/>
    </source>
</evidence>
<reference evidence="3 4" key="1">
    <citation type="journal article" date="2007" name="Science">
        <title>Sea anemone genome reveals ancestral eumetazoan gene repertoire and genomic organization.</title>
        <authorList>
            <person name="Putnam N.H."/>
            <person name="Srivastava M."/>
            <person name="Hellsten U."/>
            <person name="Dirks B."/>
            <person name="Chapman J."/>
            <person name="Salamov A."/>
            <person name="Terry A."/>
            <person name="Shapiro H."/>
            <person name="Lindquist E."/>
            <person name="Kapitonov V.V."/>
            <person name="Jurka J."/>
            <person name="Genikhovich G."/>
            <person name="Grigoriev I.V."/>
            <person name="Lucas S.M."/>
            <person name="Steele R.E."/>
            <person name="Finnerty J.R."/>
            <person name="Technau U."/>
            <person name="Martindale M.Q."/>
            <person name="Rokhsar D.S."/>
        </authorList>
    </citation>
    <scope>NUCLEOTIDE SEQUENCE [LARGE SCALE GENOMIC DNA]</scope>
    <source>
        <strain evidence="4">CH2 X CH6</strain>
    </source>
</reference>
<protein>
    <recommendedName>
        <fullName evidence="2">t-SNARE coiled-coil homology domain-containing protein</fullName>
    </recommendedName>
</protein>
<dbReference type="Proteomes" id="UP000001593">
    <property type="component" value="Unassembled WGS sequence"/>
</dbReference>
<dbReference type="HOGENOM" id="CLU_2239776_0_0_1"/>
<evidence type="ECO:0000256" key="1">
    <source>
        <dbReference type="SAM" id="MobiDB-lite"/>
    </source>
</evidence>
<organism evidence="3 4">
    <name type="scientific">Nematostella vectensis</name>
    <name type="common">Starlet sea anemone</name>
    <dbReference type="NCBI Taxonomy" id="45351"/>
    <lineage>
        <taxon>Eukaryota</taxon>
        <taxon>Metazoa</taxon>
        <taxon>Cnidaria</taxon>
        <taxon>Anthozoa</taxon>
        <taxon>Hexacorallia</taxon>
        <taxon>Actiniaria</taxon>
        <taxon>Edwardsiidae</taxon>
        <taxon>Nematostella</taxon>
    </lineage>
</organism>
<feature type="domain" description="T-SNARE coiled-coil homology" evidence="2">
    <location>
        <begin position="62"/>
        <end position="105"/>
    </location>
</feature>
<dbReference type="PROSITE" id="PS50192">
    <property type="entry name" value="T_SNARE"/>
    <property type="match status" value="1"/>
</dbReference>
<evidence type="ECO:0000313" key="4">
    <source>
        <dbReference type="Proteomes" id="UP000001593"/>
    </source>
</evidence>
<sequence length="105" mass="12020">MAGILLSTRKVAEQEKLIVRSTREPGYSQLDDDFGTEKSSLIEEDSSRASQEQLSEQITIDEGLIYEREERIREIEGDILDINEIFRDLATMVYEQGETIGNSNY</sequence>
<dbReference type="EMBL" id="DS469678">
    <property type="protein sequence ID" value="EDO36134.1"/>
    <property type="molecule type" value="Genomic_DNA"/>
</dbReference>
<keyword evidence="4" id="KW-1185">Reference proteome</keyword>
<dbReference type="Gene3D" id="1.20.58.70">
    <property type="match status" value="1"/>
</dbReference>
<dbReference type="SUPFAM" id="SSF47661">
    <property type="entry name" value="t-snare proteins"/>
    <property type="match status" value="1"/>
</dbReference>
<accession>A7SJJ8</accession>
<gene>
    <name evidence="3" type="ORF">NEMVEDRAFT_v1g213241</name>
</gene>
<dbReference type="eggNOG" id="KOG0811">
    <property type="taxonomic scope" value="Eukaryota"/>
</dbReference>
<dbReference type="InParanoid" id="A7SJJ8"/>
<dbReference type="STRING" id="45351.A7SJJ8"/>
<name>A7SJJ8_NEMVE</name>